<dbReference type="Pfam" id="PF07254">
    <property type="entry name" value="Cpta_toxin"/>
    <property type="match status" value="1"/>
</dbReference>
<proteinExistence type="predicted"/>
<evidence type="ECO:0000313" key="2">
    <source>
        <dbReference type="Proteomes" id="UP001375382"/>
    </source>
</evidence>
<evidence type="ECO:0000313" key="1">
    <source>
        <dbReference type="EMBL" id="MEH8016180.1"/>
    </source>
</evidence>
<organism evidence="1 2">
    <name type="scientific">Rheinheimera muenzenbergensis</name>
    <dbReference type="NCBI Taxonomy" id="1193628"/>
    <lineage>
        <taxon>Bacteria</taxon>
        <taxon>Pseudomonadati</taxon>
        <taxon>Pseudomonadota</taxon>
        <taxon>Gammaproteobacteria</taxon>
        <taxon>Chromatiales</taxon>
        <taxon>Chromatiaceae</taxon>
        <taxon>Rheinheimera</taxon>
    </lineage>
</organism>
<sequence length="111" mass="12537">MALTPAPWPVLLLLAALCLWFYSSWYARFQASHATAQLTLQQNHLHWFVPALGSATLCQGGVVSQHMLKLCWRQDNSQHPAQLWVFADQCSDSEFRALARAVNQCNWPGGR</sequence>
<protein>
    <submittedName>
        <fullName evidence="1">Uncharacterized protein</fullName>
    </submittedName>
</protein>
<comment type="caution">
    <text evidence="1">The sequence shown here is derived from an EMBL/GenBank/DDBJ whole genome shotgun (WGS) entry which is preliminary data.</text>
</comment>
<gene>
    <name evidence="1" type="ORF">MN202_02945</name>
</gene>
<reference evidence="1 2" key="1">
    <citation type="journal article" date="2023" name="Ecotoxicol. Environ. Saf.">
        <title>Mercury remediation potential of mercury-resistant strain Rheinheimera metallidurans sp. nov. isolated from a municipal waste dumping site.</title>
        <authorList>
            <person name="Yadav V."/>
            <person name="Manjhi A."/>
            <person name="Vadakedath N."/>
        </authorList>
    </citation>
    <scope>NUCLEOTIDE SEQUENCE [LARGE SCALE GENOMIC DNA]</scope>
    <source>
        <strain evidence="1 2">E-49</strain>
    </source>
</reference>
<accession>A0ABU8C2R6</accession>
<keyword evidence="2" id="KW-1185">Reference proteome</keyword>
<dbReference type="InterPro" id="IPR009883">
    <property type="entry name" value="YgfX"/>
</dbReference>
<dbReference type="EMBL" id="JALAAR010000002">
    <property type="protein sequence ID" value="MEH8016180.1"/>
    <property type="molecule type" value="Genomic_DNA"/>
</dbReference>
<dbReference type="Proteomes" id="UP001375382">
    <property type="component" value="Unassembled WGS sequence"/>
</dbReference>
<name>A0ABU8C2R6_9GAMM</name>